<evidence type="ECO:0000313" key="1">
    <source>
        <dbReference type="EMBL" id="GCC41327.1"/>
    </source>
</evidence>
<proteinExistence type="predicted"/>
<feature type="non-terminal residue" evidence="1">
    <location>
        <position position="75"/>
    </location>
</feature>
<organism evidence="1 2">
    <name type="scientific">Chiloscyllium punctatum</name>
    <name type="common">Brownbanded bambooshark</name>
    <name type="synonym">Hemiscyllium punctatum</name>
    <dbReference type="NCBI Taxonomy" id="137246"/>
    <lineage>
        <taxon>Eukaryota</taxon>
        <taxon>Metazoa</taxon>
        <taxon>Chordata</taxon>
        <taxon>Craniata</taxon>
        <taxon>Vertebrata</taxon>
        <taxon>Chondrichthyes</taxon>
        <taxon>Elasmobranchii</taxon>
        <taxon>Galeomorphii</taxon>
        <taxon>Galeoidea</taxon>
        <taxon>Orectolobiformes</taxon>
        <taxon>Hemiscylliidae</taxon>
        <taxon>Chiloscyllium</taxon>
    </lineage>
</organism>
<dbReference type="EMBL" id="BEZZ01055825">
    <property type="protein sequence ID" value="GCC41327.1"/>
    <property type="molecule type" value="Genomic_DNA"/>
</dbReference>
<evidence type="ECO:0000313" key="2">
    <source>
        <dbReference type="Proteomes" id="UP000287033"/>
    </source>
</evidence>
<comment type="caution">
    <text evidence="1">The sequence shown here is derived from an EMBL/GenBank/DDBJ whole genome shotgun (WGS) entry which is preliminary data.</text>
</comment>
<name>A0A401TFA9_CHIPU</name>
<accession>A0A401TFA9</accession>
<keyword evidence="2" id="KW-1185">Reference proteome</keyword>
<sequence length="75" mass="8439">MYQRSRVAVGETRGERVVVDTAYIPIPQSSLQYKGDLDSAGKKRHFWIAVNHESTSHDAIHDSVALCKVLLYPPE</sequence>
<dbReference type="AlphaFoldDB" id="A0A401TFA9"/>
<protein>
    <submittedName>
        <fullName evidence="1">Uncharacterized protein</fullName>
    </submittedName>
</protein>
<dbReference type="Proteomes" id="UP000287033">
    <property type="component" value="Unassembled WGS sequence"/>
</dbReference>
<reference evidence="1 2" key="1">
    <citation type="journal article" date="2018" name="Nat. Ecol. Evol.">
        <title>Shark genomes provide insights into elasmobranch evolution and the origin of vertebrates.</title>
        <authorList>
            <person name="Hara Y"/>
            <person name="Yamaguchi K"/>
            <person name="Onimaru K"/>
            <person name="Kadota M"/>
            <person name="Koyanagi M"/>
            <person name="Keeley SD"/>
            <person name="Tatsumi K"/>
            <person name="Tanaka K"/>
            <person name="Motone F"/>
            <person name="Kageyama Y"/>
            <person name="Nozu R"/>
            <person name="Adachi N"/>
            <person name="Nishimura O"/>
            <person name="Nakagawa R"/>
            <person name="Tanegashima C"/>
            <person name="Kiyatake I"/>
            <person name="Matsumoto R"/>
            <person name="Murakumo K"/>
            <person name="Nishida K"/>
            <person name="Terakita A"/>
            <person name="Kuratani S"/>
            <person name="Sato K"/>
            <person name="Hyodo S Kuraku.S."/>
        </authorList>
    </citation>
    <scope>NUCLEOTIDE SEQUENCE [LARGE SCALE GENOMIC DNA]</scope>
</reference>
<gene>
    <name evidence="1" type="ORF">chiPu_0025290</name>
</gene>